<gene>
    <name evidence="1" type="ORF">ACFSCY_01310</name>
</gene>
<keyword evidence="2" id="KW-1185">Reference proteome</keyword>
<accession>A0ABW4FDS2</accession>
<dbReference type="RefSeq" id="WP_343972232.1">
    <property type="nucleotide sequence ID" value="NZ_BAAAJG010000003.1"/>
</dbReference>
<protein>
    <submittedName>
        <fullName evidence="1">Uncharacterized protein</fullName>
    </submittedName>
</protein>
<proteinExistence type="predicted"/>
<reference evidence="2" key="1">
    <citation type="journal article" date="2019" name="Int. J. Syst. Evol. Microbiol.">
        <title>The Global Catalogue of Microorganisms (GCM) 10K type strain sequencing project: providing services to taxonomists for standard genome sequencing and annotation.</title>
        <authorList>
            <consortium name="The Broad Institute Genomics Platform"/>
            <consortium name="The Broad Institute Genome Sequencing Center for Infectious Disease"/>
            <person name="Wu L."/>
            <person name="Ma J."/>
        </authorList>
    </citation>
    <scope>NUCLEOTIDE SEQUENCE [LARGE SCALE GENOMIC DNA]</scope>
    <source>
        <strain evidence="2">JCM 12165</strain>
    </source>
</reference>
<organism evidence="1 2">
    <name type="scientific">Pseudonocardia aurantiaca</name>
    <dbReference type="NCBI Taxonomy" id="75290"/>
    <lineage>
        <taxon>Bacteria</taxon>
        <taxon>Bacillati</taxon>
        <taxon>Actinomycetota</taxon>
        <taxon>Actinomycetes</taxon>
        <taxon>Pseudonocardiales</taxon>
        <taxon>Pseudonocardiaceae</taxon>
        <taxon>Pseudonocardia</taxon>
    </lineage>
</organism>
<evidence type="ECO:0000313" key="1">
    <source>
        <dbReference type="EMBL" id="MFD1528074.1"/>
    </source>
</evidence>
<name>A0ABW4FDS2_9PSEU</name>
<dbReference type="Proteomes" id="UP001597145">
    <property type="component" value="Unassembled WGS sequence"/>
</dbReference>
<sequence>MVDLLPMGAVVPASPHLGIERVQDVGVKVADLPLADERPDVLVHVLAVARDGAFPALVLVEVAVEQGG</sequence>
<evidence type="ECO:0000313" key="2">
    <source>
        <dbReference type="Proteomes" id="UP001597145"/>
    </source>
</evidence>
<dbReference type="EMBL" id="JBHUCP010000001">
    <property type="protein sequence ID" value="MFD1528074.1"/>
    <property type="molecule type" value="Genomic_DNA"/>
</dbReference>
<comment type="caution">
    <text evidence="1">The sequence shown here is derived from an EMBL/GenBank/DDBJ whole genome shotgun (WGS) entry which is preliminary data.</text>
</comment>